<dbReference type="Gene3D" id="1.20.1270.10">
    <property type="match status" value="1"/>
</dbReference>
<dbReference type="Gene3D" id="3.90.640.10">
    <property type="entry name" value="Actin, Chain A, domain 4"/>
    <property type="match status" value="1"/>
</dbReference>
<dbReference type="FunFam" id="2.60.34.10:FF:000002">
    <property type="entry name" value="Heat shock 70 kDa"/>
    <property type="match status" value="1"/>
</dbReference>
<evidence type="ECO:0000256" key="8">
    <source>
        <dbReference type="SAM" id="Coils"/>
    </source>
</evidence>
<dbReference type="GO" id="GO:0140662">
    <property type="term" value="F:ATP-dependent protein folding chaperone"/>
    <property type="evidence" value="ECO:0007669"/>
    <property type="project" value="InterPro"/>
</dbReference>
<proteinExistence type="inferred from homology"/>
<feature type="coiled-coil region" evidence="8">
    <location>
        <begin position="291"/>
        <end position="318"/>
    </location>
</feature>
<dbReference type="InterPro" id="IPR042050">
    <property type="entry name" value="BIP_NBD"/>
</dbReference>
<dbReference type="AlphaFoldDB" id="A0A4P3ALZ1"/>
<keyword evidence="6 7" id="KW-0067">ATP-binding</keyword>
<dbReference type="SUPFAM" id="SSF53067">
    <property type="entry name" value="Actin-like ATPase domain"/>
    <property type="match status" value="2"/>
</dbReference>
<dbReference type="InterPro" id="IPR043129">
    <property type="entry name" value="ATPase_NBD"/>
</dbReference>
<dbReference type="FunFam" id="3.90.640.10:FF:000153">
    <property type="entry name" value="Endoplasmic reticulum chaperone BiP"/>
    <property type="match status" value="1"/>
</dbReference>
<evidence type="ECO:0000256" key="4">
    <source>
        <dbReference type="ARBA" id="ARBA00022741"/>
    </source>
</evidence>
<dbReference type="InterPro" id="IPR018181">
    <property type="entry name" value="Heat_shock_70_CS"/>
</dbReference>
<comment type="subcellular location">
    <subcellularLocation>
        <location evidence="1">Endoplasmic reticulum lumen</location>
    </subcellularLocation>
</comment>
<evidence type="ECO:0000256" key="9">
    <source>
        <dbReference type="SAM" id="MobiDB-lite"/>
    </source>
</evidence>
<keyword evidence="11" id="KW-0346">Stress response</keyword>
<evidence type="ECO:0000256" key="10">
    <source>
        <dbReference type="SAM" id="SignalP"/>
    </source>
</evidence>
<evidence type="ECO:0000256" key="5">
    <source>
        <dbReference type="ARBA" id="ARBA00022824"/>
    </source>
</evidence>
<evidence type="ECO:0000313" key="11">
    <source>
        <dbReference type="EMBL" id="DAC77331.1"/>
    </source>
</evidence>
<dbReference type="InterPro" id="IPR029048">
    <property type="entry name" value="HSP70_C_sf"/>
</dbReference>
<dbReference type="FunFam" id="3.30.30.30:FF:000005">
    <property type="entry name" value="Heat shock protein ssb1"/>
    <property type="match status" value="1"/>
</dbReference>
<gene>
    <name evidence="11" type="primary">HSP70</name>
</gene>
<keyword evidence="3 10" id="KW-0732">Signal</keyword>
<dbReference type="FunFam" id="1.20.1270.10:FF:000056">
    <property type="entry name" value="Putative Hsp70 family ATPase KAR2"/>
    <property type="match status" value="1"/>
</dbReference>
<organism evidence="11">
    <name type="scientific">Setaria equina</name>
    <dbReference type="NCBI Taxonomy" id="221942"/>
    <lineage>
        <taxon>Eukaryota</taxon>
        <taxon>Metazoa</taxon>
        <taxon>Ecdysozoa</taxon>
        <taxon>Nematoda</taxon>
        <taxon>Chromadorea</taxon>
        <taxon>Rhabditida</taxon>
        <taxon>Spirurina</taxon>
        <taxon>Spiruromorpha</taxon>
        <taxon>Filarioidea</taxon>
        <taxon>Setariidae</taxon>
        <taxon>Setaria</taxon>
    </lineage>
</organism>
<dbReference type="InterPro" id="IPR029047">
    <property type="entry name" value="HSP70_peptide-bd_sf"/>
</dbReference>
<dbReference type="EMBL" id="BK010722">
    <property type="protein sequence ID" value="DAC77331.1"/>
    <property type="molecule type" value="Genomic_DNA"/>
</dbReference>
<dbReference type="Gene3D" id="3.30.420.40">
    <property type="match status" value="2"/>
</dbReference>
<feature type="signal peptide" evidence="10">
    <location>
        <begin position="1"/>
        <end position="20"/>
    </location>
</feature>
<dbReference type="Gene3D" id="2.60.34.10">
    <property type="entry name" value="Substrate Binding Domain Of DNAk, Chain A, domain 1"/>
    <property type="match status" value="1"/>
</dbReference>
<dbReference type="CDD" id="cd10241">
    <property type="entry name" value="ASKHA_NBD_HSP70_BiP"/>
    <property type="match status" value="1"/>
</dbReference>
<dbReference type="GO" id="GO:0005788">
    <property type="term" value="C:endoplasmic reticulum lumen"/>
    <property type="evidence" value="ECO:0007669"/>
    <property type="project" value="UniProtKB-SubCell"/>
</dbReference>
<dbReference type="PROSITE" id="PS00329">
    <property type="entry name" value="HSP70_2"/>
    <property type="match status" value="1"/>
</dbReference>
<dbReference type="SUPFAM" id="SSF100920">
    <property type="entry name" value="Heat shock protein 70kD (HSP70), peptide-binding domain"/>
    <property type="match status" value="1"/>
</dbReference>
<dbReference type="GO" id="GO:0030968">
    <property type="term" value="P:endoplasmic reticulum unfolded protein response"/>
    <property type="evidence" value="ECO:0007669"/>
    <property type="project" value="UniProtKB-ARBA"/>
</dbReference>
<protein>
    <submittedName>
        <fullName evidence="11">Heat shock protein 70</fullName>
    </submittedName>
</protein>
<comment type="similarity">
    <text evidence="2 7">Belongs to the heat shock protein 70 family.</text>
</comment>
<evidence type="ECO:0000256" key="2">
    <source>
        <dbReference type="ARBA" id="ARBA00007381"/>
    </source>
</evidence>
<dbReference type="PANTHER" id="PTHR19375">
    <property type="entry name" value="HEAT SHOCK PROTEIN 70KDA"/>
    <property type="match status" value="1"/>
</dbReference>
<keyword evidence="4 7" id="KW-0547">Nucleotide-binding</keyword>
<evidence type="ECO:0000256" key="6">
    <source>
        <dbReference type="ARBA" id="ARBA00022840"/>
    </source>
</evidence>
<evidence type="ECO:0000256" key="1">
    <source>
        <dbReference type="ARBA" id="ARBA00004319"/>
    </source>
</evidence>
<dbReference type="PROSITE" id="PS01036">
    <property type="entry name" value="HSP70_3"/>
    <property type="match status" value="1"/>
</dbReference>
<sequence length="668" mass="74291">MKKVLPLFVIVVLLFVGVFSREKQDDKKDDMNSEKKETKYGTIIGIDLGTTYSCVGVYKNGRVEIIANEQGNRITPSYVAFTGDGGERLIGDAAKNQLTTNPENTVFDVKRLIGREYKDSTVQQDIKHWPFKVLDKDNKPMVRVAVGKNKKTFAPEEISAMVLGKMKEIAEAYLGKEVKHAVVTVPAYFNDAQRQATKDAGTIAGLNVVRIINEPTAAAIAYGLDKKEGERNILVFDLGGGTFDVSMLTIDNGVFEVLATNGDTHLGGEDFDQRVMEHFIKVFKKKTGKDLRKDTRAVQKLRREVEKAKRALSTQHQVRLEIESLYDNEDFSETLTRAKFEELNMDLFRSTLKPVQKVLEDSDLKESDVDEIVLVGGSTRIPKVQQLLKEFFKGKEPSRGINPDEAVAYGAAVQAGVISGEESTGDIVLLDVNPLTLGIETIGGVMTKLIQRNTVIPTKKSQIFSTAADNQPTVTIQVYEGERPMTKDNHILGKFDLTGIPPAPRGVPQIEVTFEIDVNGILHVTAEDKGTGNKNKITITNDHNRLSPEDIERMINDAEKFADEDKKVKEQVEARNELESYAYSLKNQISDKEKLGGKLDDSDKKTIERALDDAISWLESHKDASVEELQEHKKELESKIQPIIGKLYKDQGGPPPEGAMPGEDKDEL</sequence>
<dbReference type="PROSITE" id="PS00297">
    <property type="entry name" value="HSP70_1"/>
    <property type="match status" value="1"/>
</dbReference>
<dbReference type="GO" id="GO:0005524">
    <property type="term" value="F:ATP binding"/>
    <property type="evidence" value="ECO:0007669"/>
    <property type="project" value="UniProtKB-KW"/>
</dbReference>
<dbReference type="NCBIfam" id="NF001413">
    <property type="entry name" value="PRK00290.1"/>
    <property type="match status" value="1"/>
</dbReference>
<accession>A0A4P3ALZ1</accession>
<reference evidence="11" key="1">
    <citation type="journal article" date="2019" name="Int. J. Biol. Macromol.">
        <title>Heat shock protein 70 of filarial parasite Setaria equina: Cloning, expression, and analysis of binding with diethylcarbamazine citrate.</title>
        <authorList>
            <person name="Abdel-Latif M."/>
            <person name="El-Mallah A.M."/>
            <person name="Bakeer W."/>
            <person name="Khalil R.G."/>
        </authorList>
    </citation>
    <scope>NUCLEOTIDE SEQUENCE</scope>
</reference>
<dbReference type="PRINTS" id="PR00301">
    <property type="entry name" value="HEATSHOCK70"/>
</dbReference>
<name>A0A4P3ALZ1_9BILA</name>
<evidence type="ECO:0000256" key="7">
    <source>
        <dbReference type="RuleBase" id="RU003322"/>
    </source>
</evidence>
<dbReference type="SUPFAM" id="SSF100934">
    <property type="entry name" value="Heat shock protein 70kD (HSP70), C-terminal subdomain"/>
    <property type="match status" value="1"/>
</dbReference>
<dbReference type="InterPro" id="IPR013126">
    <property type="entry name" value="Hsp_70_fam"/>
</dbReference>
<feature type="chain" id="PRO_5020645652" evidence="10">
    <location>
        <begin position="21"/>
        <end position="668"/>
    </location>
</feature>
<feature type="region of interest" description="Disordered" evidence="9">
    <location>
        <begin position="644"/>
        <end position="668"/>
    </location>
</feature>
<evidence type="ECO:0000256" key="3">
    <source>
        <dbReference type="ARBA" id="ARBA00022729"/>
    </source>
</evidence>
<dbReference type="FunFam" id="3.30.420.40:FF:000720">
    <property type="entry name" value="Endoplasmic reticulum chaperone BiP"/>
    <property type="match status" value="1"/>
</dbReference>
<keyword evidence="5" id="KW-0256">Endoplasmic reticulum</keyword>
<dbReference type="Pfam" id="PF00012">
    <property type="entry name" value="HSP70"/>
    <property type="match status" value="1"/>
</dbReference>
<keyword evidence="8" id="KW-0175">Coiled coil</keyword>